<dbReference type="PROSITE" id="PS00775">
    <property type="entry name" value="GLYCOSYL_HYDROL_F3"/>
    <property type="match status" value="1"/>
</dbReference>
<keyword evidence="5" id="KW-0677">Repeat</keyword>
<dbReference type="GO" id="GO:0016787">
    <property type="term" value="F:hydrolase activity"/>
    <property type="evidence" value="ECO:0007669"/>
    <property type="project" value="UniProtKB-KW"/>
</dbReference>
<proteinExistence type="inferred from homology"/>
<feature type="compositionally biased region" description="Polar residues" evidence="10">
    <location>
        <begin position="1"/>
        <end position="12"/>
    </location>
</feature>
<dbReference type="InterPro" id="IPR019800">
    <property type="entry name" value="Glyco_hydro_3_AS"/>
</dbReference>
<evidence type="ECO:0000313" key="14">
    <source>
        <dbReference type="Proteomes" id="UP001316189"/>
    </source>
</evidence>
<dbReference type="SMART" id="SM00237">
    <property type="entry name" value="Calx_beta"/>
    <property type="match status" value="2"/>
</dbReference>
<dbReference type="EC" id="3.2.1.21" evidence="3"/>
<accession>A0ABY5L0R8</accession>
<evidence type="ECO:0000256" key="1">
    <source>
        <dbReference type="ARBA" id="ARBA00000448"/>
    </source>
</evidence>
<dbReference type="InterPro" id="IPR003644">
    <property type="entry name" value="Calx_beta"/>
</dbReference>
<dbReference type="Gene3D" id="2.60.120.260">
    <property type="entry name" value="Galactose-binding domain-like"/>
    <property type="match status" value="1"/>
</dbReference>
<dbReference type="Pfam" id="PF00754">
    <property type="entry name" value="F5_F8_type_C"/>
    <property type="match status" value="1"/>
</dbReference>
<dbReference type="InterPro" id="IPR001764">
    <property type="entry name" value="Glyco_hydro_3_N"/>
</dbReference>
<keyword evidence="14" id="KW-1185">Reference proteome</keyword>
<dbReference type="SUPFAM" id="SSF49785">
    <property type="entry name" value="Galactose-binding domain-like"/>
    <property type="match status" value="3"/>
</dbReference>
<evidence type="ECO:0000256" key="9">
    <source>
        <dbReference type="RuleBase" id="RU361161"/>
    </source>
</evidence>
<feature type="region of interest" description="Disordered" evidence="10">
    <location>
        <begin position="63"/>
        <end position="93"/>
    </location>
</feature>
<dbReference type="PANTHER" id="PTHR30620">
    <property type="entry name" value="PERIPLASMIC BETA-GLUCOSIDASE-RELATED"/>
    <property type="match status" value="1"/>
</dbReference>
<dbReference type="SUPFAM" id="SSF52279">
    <property type="entry name" value="Beta-D-glucan exohydrolase, C-terminal domain"/>
    <property type="match status" value="1"/>
</dbReference>
<dbReference type="EMBL" id="CP101988">
    <property type="protein sequence ID" value="UUI75513.1"/>
    <property type="molecule type" value="Genomic_DNA"/>
</dbReference>
<dbReference type="Gene3D" id="2.60.40.2030">
    <property type="match status" value="2"/>
</dbReference>
<evidence type="ECO:0000256" key="5">
    <source>
        <dbReference type="ARBA" id="ARBA00022737"/>
    </source>
</evidence>
<protein>
    <recommendedName>
        <fullName evidence="3">beta-glucosidase</fullName>
        <ecNumber evidence="3">3.2.1.21</ecNumber>
    </recommendedName>
</protein>
<evidence type="ECO:0000256" key="8">
    <source>
        <dbReference type="ARBA" id="ARBA00023295"/>
    </source>
</evidence>
<evidence type="ECO:0000256" key="11">
    <source>
        <dbReference type="SAM" id="SignalP"/>
    </source>
</evidence>
<evidence type="ECO:0000256" key="3">
    <source>
        <dbReference type="ARBA" id="ARBA00012744"/>
    </source>
</evidence>
<dbReference type="Pfam" id="PF03425">
    <property type="entry name" value="CBM_11"/>
    <property type="match status" value="2"/>
</dbReference>
<evidence type="ECO:0000256" key="2">
    <source>
        <dbReference type="ARBA" id="ARBA00005336"/>
    </source>
</evidence>
<evidence type="ECO:0000256" key="6">
    <source>
        <dbReference type="ARBA" id="ARBA00022801"/>
    </source>
</evidence>
<dbReference type="RefSeq" id="WP_227568394.1">
    <property type="nucleotide sequence ID" value="NZ_CP101988.1"/>
</dbReference>
<dbReference type="Pfam" id="PF01915">
    <property type="entry name" value="Glyco_hydro_3_C"/>
    <property type="match status" value="1"/>
</dbReference>
<dbReference type="InterPro" id="IPR002772">
    <property type="entry name" value="Glyco_hydro_3_C"/>
</dbReference>
<dbReference type="PRINTS" id="PR00133">
    <property type="entry name" value="GLHYDRLASE3"/>
</dbReference>
<dbReference type="InterPro" id="IPR051915">
    <property type="entry name" value="Cellulose_Degrad_GH3"/>
</dbReference>
<dbReference type="PANTHER" id="PTHR30620:SF16">
    <property type="entry name" value="LYSOSOMAL BETA GLUCOSIDASE"/>
    <property type="match status" value="1"/>
</dbReference>
<dbReference type="Gene3D" id="3.20.20.300">
    <property type="entry name" value="Glycoside hydrolase, family 3, N-terminal domain"/>
    <property type="match status" value="1"/>
</dbReference>
<dbReference type="InterPro" id="IPR008979">
    <property type="entry name" value="Galactose-bd-like_sf"/>
</dbReference>
<dbReference type="SUPFAM" id="SSF51445">
    <property type="entry name" value="(Trans)glycosidases"/>
    <property type="match status" value="1"/>
</dbReference>
<organism evidence="13 14">
    <name type="scientific">Cellulomonas chengniuliangii</name>
    <dbReference type="NCBI Taxonomy" id="2968084"/>
    <lineage>
        <taxon>Bacteria</taxon>
        <taxon>Bacillati</taxon>
        <taxon>Actinomycetota</taxon>
        <taxon>Actinomycetes</taxon>
        <taxon>Micrococcales</taxon>
        <taxon>Cellulomonadaceae</taxon>
        <taxon>Cellulomonas</taxon>
    </lineage>
</organism>
<dbReference type="InterPro" id="IPR038081">
    <property type="entry name" value="CalX-like_sf"/>
</dbReference>
<feature type="domain" description="F5/8 type C" evidence="12">
    <location>
        <begin position="44"/>
        <end position="201"/>
    </location>
</feature>
<evidence type="ECO:0000313" key="13">
    <source>
        <dbReference type="EMBL" id="UUI75513.1"/>
    </source>
</evidence>
<dbReference type="Gene3D" id="3.40.50.1700">
    <property type="entry name" value="Glycoside hydrolase family 3 C-terminal domain"/>
    <property type="match status" value="1"/>
</dbReference>
<gene>
    <name evidence="13" type="ORF">NP064_00870</name>
</gene>
<dbReference type="InterPro" id="IPR032109">
    <property type="entry name" value="Big_3_5"/>
</dbReference>
<dbReference type="InterPro" id="IPR000421">
    <property type="entry name" value="FA58C"/>
</dbReference>
<evidence type="ECO:0000256" key="4">
    <source>
        <dbReference type="ARBA" id="ARBA00022729"/>
    </source>
</evidence>
<reference evidence="13 14" key="1">
    <citation type="submission" date="2022-07" db="EMBL/GenBank/DDBJ databases">
        <title>Novel species in genus cellulomonas.</title>
        <authorList>
            <person name="Ye L."/>
        </authorList>
    </citation>
    <scope>NUCLEOTIDE SEQUENCE [LARGE SCALE GENOMIC DNA]</scope>
    <source>
        <strain evidence="14">zg-Y338</strain>
    </source>
</reference>
<dbReference type="InterPro" id="IPR017853">
    <property type="entry name" value="GH"/>
</dbReference>
<dbReference type="InterPro" id="IPR036962">
    <property type="entry name" value="Glyco_hydro_3_N_sf"/>
</dbReference>
<dbReference type="Gene3D" id="2.60.40.10">
    <property type="entry name" value="Immunoglobulins"/>
    <property type="match status" value="1"/>
</dbReference>
<comment type="similarity">
    <text evidence="2 9">Belongs to the glycosyl hydrolase 3 family.</text>
</comment>
<sequence length="1708" mass="175970">MSGALRTSWSTHRTAPSAPPPRRRRRAAMVGLLAMLVPGALVTTATPALAATDLARTGVATASASQDDVDGSFPASHAIDGDPGTRWASGNGPDEDVEFTAWLQVDLGASAAVDGVTLAWEDAYAASYEVQVATAAPEDDASWTTVASEASDGGSDTVTFDAPADARYVRVVMLERVAFDWDPARPHWYGYSLYSLEVLGVPDDVVVSFARGATSVPAGGTATVPLLLNAPAEGDVTVRVASTGGTAAPGTDYTALDQVVTIPAGATTQQVAVETVDHGPLAPVTTVELTLTDPTGVLLGGRTTSTVTITPHGDLPDVGSAHVLDDFESGVPAGYTTWGSAASVTPALSTVAADRAGAPAGNQALQALVGGAPAAGDWFGFTHDLAASADWSAHDGFAFWFHGTGAGGQLRFELKSGGQLFERSVVDDTAGWRQVSVAFAQLRLKGDPASDARFDPAAATGFAVTLTDLGPGAWQFDDIALYERATTIQDFEGDVPFAEPGGTVGHFTWGSDGAQVSLGVEQQDRDGAPAGNHVLAGEYLIAGGGWGGYSHNLAAPQDWSSYHGIRLLWYASQDTRPASPTAGADIKVELKDGGPDGEHSELWAATFKDTWSPEGSRWRVVEIPFADFRLGGYQPGDAATRNGTLDLTSAWGYALTMVPGTAQPVRFAVDDVELFGSATPAPTVTVAPVDDVVLVDPGETAQVRVRVTTTDGEPLTEPVTVAFTDQPGTAAAGTHYTAASGTLTFDAGTASGAEQTIEVATAATADEDDARSFTLALTADGLAATSARVVLNAVGALYLDSTAPVDERVADLLGRMTLAEKVGQMAQAERLGLQSPAQIAELGLGSVLSGGGSVPQDNTATGWADMVDGFQRQALSTRLQVPLIYGVDAVHGHNNVVGATIFPHNSGLGAARDPDLVRRVGEATAVETRATGVPWTFAPCLCVTRDERWGRSYEAFSEDPALVSVLADDAVIGLQGPDPTDVSGPGRVLATAKHWLGDGGTRYEPSLAGSGYPIDQGITYAGSLAELMRVHGDPYVPAIEAGVGSIMPSYSAVDLGAGPLRMHEHTQLNTEVLKGDLGFDGFLVSDWEGIDKLPGGTYTEKVARSVNSGLDMAMAPYNFGAFLTSLTQNVESGAVSQARVDDAVSRILTAKMHLGLFEQPLADRTHADAVGSAEHRAVAREAAAASQVLLKDDDVLPLGRDQHLYVAGSNADDLGHQMGGWTISWQGGSGDITPGTSILEGIRAAAPGAEVTYSADASAPMDGADVGVVVVGEPPYAEGIGDVGNNGRSLELPAADRAAIDAVCDAMECVVLVVAGRPQLVTDRLDAIDALVASWLPGSEGAGVADVLFGDVPFTGRLPISWPATADGVPVNVGDATYAPAYAYGWGLRTDAQRARLADVVESLEPGAQRDAVQAVLDADVWDGDTLAGAPQSTTQAVRLLVTAAGTFDGEWTPEADLVVSVLRDVAQAAVIAGTAADDAVRLTADAEHALMSGRAGEAATLLAAAAGIDLPEPAESTTTLRLSRERAPLGHGATATVTVRAEGAAPTGTVDLLVGGEVVASGELVATGPNRAQARIDLPDSLPAGTHEVVAAYRGTADVAPSTSGPARYVVTRGIPSLSTAGTDWSVRRDDPKVVQAQVKGVDGVTPTGTVSAWVVGGPTVTATLGPDGAATLRLPDRTRTSLVVVLYSGDQNYTATAALPRILLVR</sequence>
<evidence type="ECO:0000259" key="12">
    <source>
        <dbReference type="PROSITE" id="PS50022"/>
    </source>
</evidence>
<feature type="signal peptide" evidence="11">
    <location>
        <begin position="1"/>
        <end position="50"/>
    </location>
</feature>
<dbReference type="Pfam" id="PF16640">
    <property type="entry name" value="Big_3_5"/>
    <property type="match status" value="1"/>
</dbReference>
<evidence type="ECO:0000256" key="7">
    <source>
        <dbReference type="ARBA" id="ARBA00022837"/>
    </source>
</evidence>
<dbReference type="Gene3D" id="2.60.120.430">
    <property type="entry name" value="Galactose-binding lectin"/>
    <property type="match status" value="2"/>
</dbReference>
<dbReference type="Proteomes" id="UP001316189">
    <property type="component" value="Chromosome"/>
</dbReference>
<dbReference type="InterPro" id="IPR013783">
    <property type="entry name" value="Ig-like_fold"/>
</dbReference>
<evidence type="ECO:0000256" key="10">
    <source>
        <dbReference type="SAM" id="MobiDB-lite"/>
    </source>
</evidence>
<keyword evidence="6 9" id="KW-0378">Hydrolase</keyword>
<name>A0ABY5L0R8_9CELL</name>
<dbReference type="InterPro" id="IPR036881">
    <property type="entry name" value="Glyco_hydro_3_C_sf"/>
</dbReference>
<comment type="catalytic activity">
    <reaction evidence="1">
        <text>Hydrolysis of terminal, non-reducing beta-D-glucosyl residues with release of beta-D-glucose.</text>
        <dbReference type="EC" id="3.2.1.21"/>
    </reaction>
</comment>
<feature type="chain" id="PRO_5047429810" description="beta-glucosidase" evidence="11">
    <location>
        <begin position="51"/>
        <end position="1708"/>
    </location>
</feature>
<dbReference type="PROSITE" id="PS50022">
    <property type="entry name" value="FA58C_3"/>
    <property type="match status" value="1"/>
</dbReference>
<dbReference type="Pfam" id="PF03160">
    <property type="entry name" value="Calx-beta"/>
    <property type="match status" value="2"/>
</dbReference>
<dbReference type="SUPFAM" id="SSF141072">
    <property type="entry name" value="CalX-like"/>
    <property type="match status" value="2"/>
</dbReference>
<keyword evidence="7" id="KW-0106">Calcium</keyword>
<feature type="region of interest" description="Disordered" evidence="10">
    <location>
        <begin position="1"/>
        <end position="24"/>
    </location>
</feature>
<dbReference type="InterPro" id="IPR005087">
    <property type="entry name" value="CBM11"/>
</dbReference>
<keyword evidence="4 11" id="KW-0732">Signal</keyword>
<keyword evidence="8 9" id="KW-0326">Glycosidase</keyword>
<dbReference type="Pfam" id="PF00933">
    <property type="entry name" value="Glyco_hydro_3"/>
    <property type="match status" value="1"/>
</dbReference>